<dbReference type="EMBL" id="WKPI01000029">
    <property type="protein sequence ID" value="MSC34196.1"/>
    <property type="molecule type" value="Genomic_DNA"/>
</dbReference>
<accession>A0A6N7SAZ0</accession>
<dbReference type="Proteomes" id="UP000480929">
    <property type="component" value="Unassembled WGS sequence"/>
</dbReference>
<name>A0A6N7SAZ0_9FIRM</name>
<dbReference type="OrthoDB" id="9815420at2"/>
<dbReference type="Proteomes" id="UP000433575">
    <property type="component" value="Unassembled WGS sequence"/>
</dbReference>
<comment type="caution">
    <text evidence="3">The sequence shown here is derived from an EMBL/GenBank/DDBJ whole genome shotgun (WGS) entry which is preliminary data.</text>
</comment>
<evidence type="ECO:0000313" key="6">
    <source>
        <dbReference type="Proteomes" id="UP000480929"/>
    </source>
</evidence>
<sequence length="480" mass="52892">MKIIAAKFTLEANEHVPMFCDLENTALSFGQEALSHMQLGEVTERPDLELIPVLCADAGCSGVMRKGCFDYLEQRILGAIREHLADLDGIYLHLHGASFVEQIGSGEQHLLQQIRKLTGPYLPIAIACDPHGNLTQEYVENTTFIRSYREAPHIDIAETVQRTFQTLIDQIEHPQGGRPVYRKLPLILGGEQSVSADEPVRSINHYMDELEQDPRILSCSWHVGYLRHDCPEAGCGIVVIPAGAADQAYARKIADQLAETVFSKRHEFHYTGTTASPEEALRMALEFDGKPVFITDSGDNVTSGAMGANTFILRQVLDLPRLNKSFLFAAINDPAACAQLSACADGQSASVTLGMNLDEHSRPVKLNVTVLHHGRQAGTAMYGEKGDYGPIVTVRVEGTLIDIAVTDNNHSFVEERQISACGVSWDDYDVIVVKQGYIHPEMKAKGKLCVMALTGGATPQDTRLIPFKRIQRPMFPIDEI</sequence>
<dbReference type="RefSeq" id="WP_154239721.1">
    <property type="nucleotide sequence ID" value="NZ_WKPI01000029.1"/>
</dbReference>
<dbReference type="Pfam" id="PF07364">
    <property type="entry name" value="DUF1485"/>
    <property type="match status" value="1"/>
</dbReference>
<keyword evidence="6" id="KW-1185">Reference proteome</keyword>
<feature type="domain" description="Microcystin LR degradation protein MlrC N-terminal" evidence="2">
    <location>
        <begin position="2"/>
        <end position="284"/>
    </location>
</feature>
<dbReference type="InterPro" id="IPR010799">
    <property type="entry name" value="MlrC_C"/>
</dbReference>
<reference evidence="5 6" key="1">
    <citation type="journal article" date="2019" name="Nat. Med.">
        <title>A library of human gut bacterial isolates paired with longitudinal multiomics data enables mechanistic microbiome research.</title>
        <authorList>
            <person name="Poyet M."/>
            <person name="Groussin M."/>
            <person name="Gibbons S.M."/>
            <person name="Avila-Pacheco J."/>
            <person name="Jiang X."/>
            <person name="Kearney S.M."/>
            <person name="Perrotta A.R."/>
            <person name="Berdy B."/>
            <person name="Zhao S."/>
            <person name="Lieberman T.D."/>
            <person name="Swanson P.K."/>
            <person name="Smith M."/>
            <person name="Roesemann S."/>
            <person name="Alexander J.E."/>
            <person name="Rich S.A."/>
            <person name="Livny J."/>
            <person name="Vlamakis H."/>
            <person name="Clish C."/>
            <person name="Bullock K."/>
            <person name="Deik A."/>
            <person name="Scott J."/>
            <person name="Pierce K.A."/>
            <person name="Xavier R.J."/>
            <person name="Alm E.J."/>
        </authorList>
    </citation>
    <scope>NUCLEOTIDE SEQUENCE [LARGE SCALE GENOMIC DNA]</scope>
    <source>
        <strain evidence="3 5">BIOML-A4</strain>
        <strain evidence="4 6">BIOML-A5</strain>
    </source>
</reference>
<protein>
    <submittedName>
        <fullName evidence="3">Microcystin degradation protein MlrC</fullName>
    </submittedName>
</protein>
<evidence type="ECO:0000313" key="4">
    <source>
        <dbReference type="EMBL" id="MSC34196.1"/>
    </source>
</evidence>
<organism evidence="3 5">
    <name type="scientific">Holdemania massiliensis</name>
    <dbReference type="NCBI Taxonomy" id="1468449"/>
    <lineage>
        <taxon>Bacteria</taxon>
        <taxon>Bacillati</taxon>
        <taxon>Bacillota</taxon>
        <taxon>Erysipelotrichia</taxon>
        <taxon>Erysipelotrichales</taxon>
        <taxon>Erysipelotrichaceae</taxon>
        <taxon>Holdemania</taxon>
    </lineage>
</organism>
<gene>
    <name evidence="4" type="ORF">GKD88_13800</name>
    <name evidence="3" type="ORF">GKE08_14130</name>
</gene>
<evidence type="ECO:0000313" key="5">
    <source>
        <dbReference type="Proteomes" id="UP000433575"/>
    </source>
</evidence>
<dbReference type="AlphaFoldDB" id="A0A6N7SAZ0"/>
<proteinExistence type="predicted"/>
<dbReference type="InterPro" id="IPR015995">
    <property type="entry name" value="MlrC_N"/>
</dbReference>
<evidence type="ECO:0000313" key="3">
    <source>
        <dbReference type="EMBL" id="MSA90466.1"/>
    </source>
</evidence>
<evidence type="ECO:0000259" key="2">
    <source>
        <dbReference type="Pfam" id="PF07364"/>
    </source>
</evidence>
<dbReference type="EMBL" id="WKPJ01000027">
    <property type="protein sequence ID" value="MSA90466.1"/>
    <property type="molecule type" value="Genomic_DNA"/>
</dbReference>
<evidence type="ECO:0000259" key="1">
    <source>
        <dbReference type="Pfam" id="PF07171"/>
    </source>
</evidence>
<feature type="domain" description="Microcystin LR degradation protein MlrC C-terminal" evidence="1">
    <location>
        <begin position="294"/>
        <end position="469"/>
    </location>
</feature>
<dbReference type="Pfam" id="PF07171">
    <property type="entry name" value="MlrC_C"/>
    <property type="match status" value="1"/>
</dbReference>